<evidence type="ECO:0000259" key="3">
    <source>
        <dbReference type="Pfam" id="PF00884"/>
    </source>
</evidence>
<keyword evidence="5" id="KW-1185">Reference proteome</keyword>
<evidence type="ECO:0000313" key="5">
    <source>
        <dbReference type="Proteomes" id="UP001597525"/>
    </source>
</evidence>
<evidence type="ECO:0000313" key="4">
    <source>
        <dbReference type="EMBL" id="MFD2967253.1"/>
    </source>
</evidence>
<dbReference type="PROSITE" id="PS00523">
    <property type="entry name" value="SULFATASE_1"/>
    <property type="match status" value="1"/>
</dbReference>
<protein>
    <submittedName>
        <fullName evidence="4">Arylsulfatase</fullName>
    </submittedName>
</protein>
<dbReference type="Gene3D" id="3.40.720.10">
    <property type="entry name" value="Alkaline Phosphatase, subunit A"/>
    <property type="match status" value="1"/>
</dbReference>
<dbReference type="InterPro" id="IPR024607">
    <property type="entry name" value="Sulfatase_CS"/>
</dbReference>
<dbReference type="PANTHER" id="PTHR43751:SF3">
    <property type="entry name" value="SULFATASE N-TERMINAL DOMAIN-CONTAINING PROTEIN"/>
    <property type="match status" value="1"/>
</dbReference>
<keyword evidence="2" id="KW-0378">Hydrolase</keyword>
<evidence type="ECO:0000256" key="1">
    <source>
        <dbReference type="ARBA" id="ARBA00008779"/>
    </source>
</evidence>
<proteinExistence type="inferred from homology"/>
<dbReference type="RefSeq" id="WP_320185058.1">
    <property type="nucleotide sequence ID" value="NZ_CP138332.1"/>
</dbReference>
<sequence>MMRKILLNTARGYGIFAVLLLSLSHAAGQQRPNIVFILADDLGYGDIGVNGQKLIQTPNIDRLAAEGLLFEQFYAGTSVCAPSRSSLMTGRHTGHTFIRGNLGVSPEGQYPLADSVLTVAELLQQAGYVTGAFGKWGLGPVLSAGDPNKQGFDQFFGYNCQSQAHRYYPTHLWNNTQKIMLEKNGDLEYREQYAPDIIQKEALRFIDANKDRPFFLFLPQILPHAELIVPDDSLFRSYVGKFPETPYAGDDYGLGAKSAGYASQRYPHAAFATMVARLDRYVGEVVDRLKALGIDKNTLIVFSSDNGPHQEGGADPAFFNSAGGLRGVKRDLYEGGIRVPLIVRWPQVVKPGKTTQHVAAFWDLFPTFAEVASASPSLPTDGLSFLPTLADSPQQQKHPYLYWEFHEQGGKQALRYGKWKGIRLQAATKQPKALELYDLDTDPQEQNNLAADNAIVVAQIEKWMTEAHVESRIFPFAATAKQEQNSEN</sequence>
<dbReference type="SUPFAM" id="SSF53649">
    <property type="entry name" value="Alkaline phosphatase-like"/>
    <property type="match status" value="1"/>
</dbReference>
<dbReference type="EMBL" id="JBHUPB010000005">
    <property type="protein sequence ID" value="MFD2967253.1"/>
    <property type="molecule type" value="Genomic_DNA"/>
</dbReference>
<name>A0ABW6BCL1_9SPHI</name>
<dbReference type="InterPro" id="IPR000917">
    <property type="entry name" value="Sulfatase_N"/>
</dbReference>
<dbReference type="Pfam" id="PF00884">
    <property type="entry name" value="Sulfatase"/>
    <property type="match status" value="1"/>
</dbReference>
<reference evidence="5" key="1">
    <citation type="journal article" date="2019" name="Int. J. Syst. Evol. Microbiol.">
        <title>The Global Catalogue of Microorganisms (GCM) 10K type strain sequencing project: providing services to taxonomists for standard genome sequencing and annotation.</title>
        <authorList>
            <consortium name="The Broad Institute Genomics Platform"/>
            <consortium name="The Broad Institute Genome Sequencing Center for Infectious Disease"/>
            <person name="Wu L."/>
            <person name="Ma J."/>
        </authorList>
    </citation>
    <scope>NUCLEOTIDE SEQUENCE [LARGE SCALE GENOMIC DNA]</scope>
    <source>
        <strain evidence="5">KCTC 22814</strain>
    </source>
</reference>
<dbReference type="Proteomes" id="UP001597525">
    <property type="component" value="Unassembled WGS sequence"/>
</dbReference>
<dbReference type="CDD" id="cd16145">
    <property type="entry name" value="ARS_like"/>
    <property type="match status" value="1"/>
</dbReference>
<accession>A0ABW6BCL1</accession>
<comment type="caution">
    <text evidence="4">The sequence shown here is derived from an EMBL/GenBank/DDBJ whole genome shotgun (WGS) entry which is preliminary data.</text>
</comment>
<gene>
    <name evidence="4" type="ORF">ACFS7Y_07635</name>
</gene>
<dbReference type="InterPro" id="IPR017850">
    <property type="entry name" value="Alkaline_phosphatase_core_sf"/>
</dbReference>
<organism evidence="4 5">
    <name type="scientific">Sphingobacterium bambusae</name>
    <dbReference type="NCBI Taxonomy" id="662858"/>
    <lineage>
        <taxon>Bacteria</taxon>
        <taxon>Pseudomonadati</taxon>
        <taxon>Bacteroidota</taxon>
        <taxon>Sphingobacteriia</taxon>
        <taxon>Sphingobacteriales</taxon>
        <taxon>Sphingobacteriaceae</taxon>
        <taxon>Sphingobacterium</taxon>
    </lineage>
</organism>
<comment type="similarity">
    <text evidence="1">Belongs to the sulfatase family.</text>
</comment>
<feature type="domain" description="Sulfatase N-terminal" evidence="3">
    <location>
        <begin position="32"/>
        <end position="372"/>
    </location>
</feature>
<evidence type="ECO:0000256" key="2">
    <source>
        <dbReference type="ARBA" id="ARBA00022801"/>
    </source>
</evidence>
<dbReference type="PANTHER" id="PTHR43751">
    <property type="entry name" value="SULFATASE"/>
    <property type="match status" value="1"/>
</dbReference>
<dbReference type="InterPro" id="IPR052701">
    <property type="entry name" value="GAG_Ulvan_Degrading_Sulfatases"/>
</dbReference>
<dbReference type="Gene3D" id="3.30.1120.10">
    <property type="match status" value="1"/>
</dbReference>